<evidence type="ECO:0000313" key="4">
    <source>
        <dbReference type="EMBL" id="CAD7702566.1"/>
    </source>
</evidence>
<dbReference type="OrthoDB" id="14252at2759"/>
<sequence length="82" mass="8968">GVASPLVSQMAIRGSLFGAFGSAKRWLATNPDGTTRTLTTSDFYRAGLITGFVAAFIEGPIDFYKSQTQAHFFRIKTDPTYK</sequence>
<feature type="non-terminal residue" evidence="4">
    <location>
        <position position="1"/>
    </location>
</feature>
<dbReference type="EMBL" id="CAJHUC010001872">
    <property type="protein sequence ID" value="CAD7702566.1"/>
    <property type="molecule type" value="Genomic_DNA"/>
</dbReference>
<dbReference type="AlphaFoldDB" id="A0A8S1J558"/>
<evidence type="ECO:0000313" key="5">
    <source>
        <dbReference type="Proteomes" id="UP000708148"/>
    </source>
</evidence>
<keyword evidence="2" id="KW-0812">Transmembrane</keyword>
<proteinExistence type="predicted"/>
<dbReference type="Gene3D" id="1.50.40.10">
    <property type="entry name" value="Mitochondrial carrier domain"/>
    <property type="match status" value="1"/>
</dbReference>
<comment type="subcellular location">
    <subcellularLocation>
        <location evidence="1">Membrane</location>
    </subcellularLocation>
</comment>
<evidence type="ECO:0000256" key="2">
    <source>
        <dbReference type="ARBA" id="ARBA00022692"/>
    </source>
</evidence>
<dbReference type="InterPro" id="IPR023395">
    <property type="entry name" value="MCP_dom_sf"/>
</dbReference>
<protein>
    <submittedName>
        <fullName evidence="4">Uncharacterized protein</fullName>
    </submittedName>
</protein>
<keyword evidence="3" id="KW-0472">Membrane</keyword>
<dbReference type="SUPFAM" id="SSF103506">
    <property type="entry name" value="Mitochondrial carrier"/>
    <property type="match status" value="1"/>
</dbReference>
<dbReference type="Proteomes" id="UP000708148">
    <property type="component" value="Unassembled WGS sequence"/>
</dbReference>
<name>A0A8S1J558_9CHLO</name>
<keyword evidence="5" id="KW-1185">Reference proteome</keyword>
<comment type="caution">
    <text evidence="4">The sequence shown here is derived from an EMBL/GenBank/DDBJ whole genome shotgun (WGS) entry which is preliminary data.</text>
</comment>
<feature type="non-terminal residue" evidence="4">
    <location>
        <position position="82"/>
    </location>
</feature>
<evidence type="ECO:0000256" key="3">
    <source>
        <dbReference type="ARBA" id="ARBA00023136"/>
    </source>
</evidence>
<organism evidence="4 5">
    <name type="scientific">Ostreobium quekettii</name>
    <dbReference type="NCBI Taxonomy" id="121088"/>
    <lineage>
        <taxon>Eukaryota</taxon>
        <taxon>Viridiplantae</taxon>
        <taxon>Chlorophyta</taxon>
        <taxon>core chlorophytes</taxon>
        <taxon>Ulvophyceae</taxon>
        <taxon>TCBD clade</taxon>
        <taxon>Bryopsidales</taxon>
        <taxon>Ostreobineae</taxon>
        <taxon>Ostreobiaceae</taxon>
        <taxon>Ostreobium</taxon>
    </lineage>
</organism>
<dbReference type="GO" id="GO:0016020">
    <property type="term" value="C:membrane"/>
    <property type="evidence" value="ECO:0007669"/>
    <property type="project" value="UniProtKB-SubCell"/>
</dbReference>
<gene>
    <name evidence="4" type="ORF">OSTQU699_LOCUS7924</name>
</gene>
<accession>A0A8S1J558</accession>
<reference evidence="4" key="1">
    <citation type="submission" date="2020-12" db="EMBL/GenBank/DDBJ databases">
        <authorList>
            <person name="Iha C."/>
        </authorList>
    </citation>
    <scope>NUCLEOTIDE SEQUENCE</scope>
</reference>
<evidence type="ECO:0000256" key="1">
    <source>
        <dbReference type="ARBA" id="ARBA00004370"/>
    </source>
</evidence>